<reference evidence="2 3" key="1">
    <citation type="submission" date="2016-03" db="EMBL/GenBank/DDBJ databases">
        <title>Genome sequence of Nesiotobacter sp. nov., a moderately halophilic alphaproteobacterium isolated from the Yellow Sea, China.</title>
        <authorList>
            <person name="Zhang G."/>
            <person name="Zhang R."/>
        </authorList>
    </citation>
    <scope>NUCLEOTIDE SEQUENCE [LARGE SCALE GENOMIC DNA]</scope>
    <source>
        <strain evidence="2 3">WB1-6</strain>
    </source>
</reference>
<comment type="caution">
    <text evidence="2">The sequence shown here is derived from an EMBL/GenBank/DDBJ whole genome shotgun (WGS) entry which is preliminary data.</text>
</comment>
<proteinExistence type="predicted"/>
<keyword evidence="1" id="KW-0812">Transmembrane</keyword>
<accession>A0A1U7JM26</accession>
<protein>
    <submittedName>
        <fullName evidence="2">Uncharacterized protein</fullName>
    </submittedName>
</protein>
<feature type="transmembrane region" description="Helical" evidence="1">
    <location>
        <begin position="58"/>
        <end position="78"/>
    </location>
</feature>
<name>A0A1U7JM26_9HYPH</name>
<keyword evidence="1" id="KW-0472">Membrane</keyword>
<dbReference type="AlphaFoldDB" id="A0A1U7JM26"/>
<keyword evidence="3" id="KW-1185">Reference proteome</keyword>
<evidence type="ECO:0000313" key="3">
    <source>
        <dbReference type="Proteomes" id="UP000185783"/>
    </source>
</evidence>
<dbReference type="STRING" id="197461.A3843_01260"/>
<sequence length="89" mass="9711">MNGTAQHDPGSHMPRGHHEFDNIAAPSVILLVDQRGGAEQKNTRFRQFPAVPGSSAKALVALAIPIGYFALIMGLCSMRIREQLRLSML</sequence>
<dbReference type="Proteomes" id="UP000185783">
    <property type="component" value="Unassembled WGS sequence"/>
</dbReference>
<evidence type="ECO:0000313" key="2">
    <source>
        <dbReference type="EMBL" id="OKL45783.1"/>
    </source>
</evidence>
<organism evidence="2 3">
    <name type="scientific">Pseudovibrio exalbescens</name>
    <dbReference type="NCBI Taxonomy" id="197461"/>
    <lineage>
        <taxon>Bacteria</taxon>
        <taxon>Pseudomonadati</taxon>
        <taxon>Pseudomonadota</taxon>
        <taxon>Alphaproteobacteria</taxon>
        <taxon>Hyphomicrobiales</taxon>
        <taxon>Stappiaceae</taxon>
        <taxon>Pseudovibrio</taxon>
    </lineage>
</organism>
<dbReference type="EMBL" id="LVVZ01000003">
    <property type="protein sequence ID" value="OKL45783.1"/>
    <property type="molecule type" value="Genomic_DNA"/>
</dbReference>
<gene>
    <name evidence="2" type="ORF">A3843_01260</name>
</gene>
<evidence type="ECO:0000256" key="1">
    <source>
        <dbReference type="SAM" id="Phobius"/>
    </source>
</evidence>
<keyword evidence="1" id="KW-1133">Transmembrane helix</keyword>